<dbReference type="EMBL" id="CP012621">
    <property type="protein sequence ID" value="ATG73990.1"/>
    <property type="molecule type" value="Genomic_DNA"/>
</dbReference>
<evidence type="ECO:0000259" key="1">
    <source>
        <dbReference type="Pfam" id="PF03235"/>
    </source>
</evidence>
<dbReference type="AlphaFoldDB" id="A0A291HP94"/>
<feature type="domain" description="GmrSD restriction endonucleases N-terminal" evidence="1">
    <location>
        <begin position="14"/>
        <end position="198"/>
    </location>
</feature>
<dbReference type="KEGG" id="zdf:AN401_09100"/>
<proteinExistence type="predicted"/>
<dbReference type="RefSeq" id="WP_096779162.1">
    <property type="nucleotide sequence ID" value="NZ_CP012621.1"/>
</dbReference>
<protein>
    <submittedName>
        <fullName evidence="3">Uncharacterized protein</fullName>
    </submittedName>
</protein>
<evidence type="ECO:0000259" key="2">
    <source>
        <dbReference type="Pfam" id="PF25202"/>
    </source>
</evidence>
<reference evidence="4" key="1">
    <citation type="submission" date="2015-09" db="EMBL/GenBank/DDBJ databases">
        <authorList>
            <person name="Shao Z."/>
            <person name="Wang L."/>
        </authorList>
    </citation>
    <scope>NUCLEOTIDE SEQUENCE [LARGE SCALE GENOMIC DNA]</scope>
    <source>
        <strain evidence="4">F13-1</strain>
    </source>
</reference>
<evidence type="ECO:0000313" key="3">
    <source>
        <dbReference type="EMBL" id="ATG73990.1"/>
    </source>
</evidence>
<dbReference type="PANTHER" id="PTHR35149">
    <property type="entry name" value="SLL5132 PROTEIN"/>
    <property type="match status" value="1"/>
</dbReference>
<accession>A0A291HP94</accession>
<dbReference type="Pfam" id="PF03235">
    <property type="entry name" value="GmrSD_N"/>
    <property type="match status" value="1"/>
</dbReference>
<dbReference type="InterPro" id="IPR004919">
    <property type="entry name" value="GmrSD_N"/>
</dbReference>
<organism evidence="3 4">
    <name type="scientific">Zobellella denitrificans</name>
    <dbReference type="NCBI Taxonomy" id="347534"/>
    <lineage>
        <taxon>Bacteria</taxon>
        <taxon>Pseudomonadati</taxon>
        <taxon>Pseudomonadota</taxon>
        <taxon>Gammaproteobacteria</taxon>
        <taxon>Aeromonadales</taxon>
        <taxon>Aeromonadaceae</taxon>
        <taxon>Zobellella</taxon>
    </lineage>
</organism>
<dbReference type="InterPro" id="IPR057156">
    <property type="entry name" value="DUF7834"/>
</dbReference>
<sequence length="479" mass="55899">MIPKIDKEVLSVRQLLSLEQLAIPAYQRPYKWSLKNISDLFLDIGSHIDKSAYRLGSVVFHHRQEQDEKSWLDIVDGQQRTLTLLLAVKAIIDTRLAGLERQDLKDALSDLQPLVEEFMARQRFASRVSERNIQQNYRELSRLVSRPEFSDIHIDCLLNRCQVVTFVLTDVSEAFQFFDSQNARGRDLEPHDLLKAYHLREFNEHEVELKAESVALWEKLPSDELATLFASYLYRVRQWAEGKSARYFGKAQVDLFKGVNLDRIGHFPYVESLRIAHHFVDEYNRQYQRKIDGQKMGFPFHLDQMIINGRRFFEMAEHYQQQVSAIIKSEHKADNDSSPPVIMGEPLGQLAGRIIKTLNTYGKRNRTGDQYVRSMFDCALIFYIDKFGTQRLSAAIEKCFIWAYRCRIRQQVVQLATMDNHVLNNNLFRVIRDARLPDDVLSWPQPTLRAADNGNNSRKAGSDAKDELVILFREMKYYE</sequence>
<name>A0A291HP94_9GAMM</name>
<dbReference type="Proteomes" id="UP000217763">
    <property type="component" value="Chromosome"/>
</dbReference>
<feature type="domain" description="DUF7834" evidence="2">
    <location>
        <begin position="210"/>
        <end position="454"/>
    </location>
</feature>
<gene>
    <name evidence="3" type="ORF">AN401_09100</name>
</gene>
<keyword evidence="4" id="KW-1185">Reference proteome</keyword>
<evidence type="ECO:0000313" key="4">
    <source>
        <dbReference type="Proteomes" id="UP000217763"/>
    </source>
</evidence>
<dbReference type="Pfam" id="PF25202">
    <property type="entry name" value="DUF7834"/>
    <property type="match status" value="1"/>
</dbReference>
<dbReference type="PANTHER" id="PTHR35149:SF2">
    <property type="entry name" value="DUF262 DOMAIN-CONTAINING PROTEIN"/>
    <property type="match status" value="1"/>
</dbReference>